<evidence type="ECO:0000256" key="2">
    <source>
        <dbReference type="SAM" id="Phobius"/>
    </source>
</evidence>
<feature type="transmembrane region" description="Helical" evidence="2">
    <location>
        <begin position="80"/>
        <end position="100"/>
    </location>
</feature>
<name>A0A0F7YYS5_UNKP</name>
<protein>
    <submittedName>
        <fullName evidence="3">Uncharacterized protein</fullName>
    </submittedName>
</protein>
<keyword evidence="2" id="KW-0472">Membrane</keyword>
<keyword evidence="2" id="KW-1133">Transmembrane helix</keyword>
<keyword evidence="1" id="KW-0175">Coiled coil</keyword>
<gene>
    <name evidence="3" type="primary">HA-cmc-1-32c</name>
</gene>
<sequence length="216" mass="24632">MHERVIEEIDRRIKRLEAEVEILDRSLESLESAPKKFAPKPKNDALYYMVFIGLWMLVGIGVLVYLSRSGRLPGTINVPLLPYVLIALVVLLGGLAYAIWERREREKLDPRGELEEKIRSANLVVKFFYEPLKKALLEDDPSALRVLGDRLLEDPILPSAVEKVNEGDPKKMAYALYLYASYTPEMRDEVENLLEVLGNKPLRVLLEELLSGRGES</sequence>
<dbReference type="AlphaFoldDB" id="A0A0F7YYS5"/>
<reference evidence="3" key="1">
    <citation type="journal article" date="2015" name="Front. Bioeng. Biotechnol.">
        <title>Functional Screening of Hydrolytic Activities Reveals an Extremely Thermostable Cellulase from a Deep-Sea Archaeon.</title>
        <authorList>
            <person name="Leis B."/>
            <person name="Heinze S."/>
            <person name="Angelov A."/>
            <person name="Pham V.T."/>
            <person name="Thurmer A."/>
            <person name="Jebbar M."/>
            <person name="Golyshin P.N."/>
            <person name="Streit W.R."/>
            <person name="Daniel R."/>
            <person name="Liebl W."/>
        </authorList>
    </citation>
    <scope>NUCLEOTIDE SEQUENCE</scope>
</reference>
<evidence type="ECO:0000256" key="1">
    <source>
        <dbReference type="SAM" id="Coils"/>
    </source>
</evidence>
<organism evidence="3">
    <name type="scientific">Unknown prokaryotic organism</name>
    <dbReference type="NCBI Taxonomy" id="2725"/>
    <lineage>
        <taxon>Bacteria</taxon>
        <taxon>environmental samples</taxon>
    </lineage>
</organism>
<accession>A0A0F7YYS5</accession>
<keyword evidence="2" id="KW-0812">Transmembrane</keyword>
<dbReference type="EMBL" id="LN850140">
    <property type="protein sequence ID" value="CRL09156.1"/>
    <property type="molecule type" value="Genomic_DNA"/>
</dbReference>
<feature type="coiled-coil region" evidence="1">
    <location>
        <begin position="6"/>
        <end position="33"/>
    </location>
</feature>
<feature type="transmembrane region" description="Helical" evidence="2">
    <location>
        <begin position="45"/>
        <end position="68"/>
    </location>
</feature>
<evidence type="ECO:0000313" key="3">
    <source>
        <dbReference type="EMBL" id="CRL09156.1"/>
    </source>
</evidence>
<proteinExistence type="predicted"/>